<dbReference type="PROSITE" id="PS51284">
    <property type="entry name" value="DOC"/>
    <property type="match status" value="1"/>
</dbReference>
<evidence type="ECO:0000259" key="13">
    <source>
        <dbReference type="PROSITE" id="PS50069"/>
    </source>
</evidence>
<dbReference type="Gene3D" id="1.10.10.10">
    <property type="entry name" value="Winged helix-like DNA-binding domain superfamily/Winged helix DNA-binding domain"/>
    <property type="match status" value="1"/>
</dbReference>
<dbReference type="GO" id="GO:0006511">
    <property type="term" value="P:ubiquitin-dependent protein catabolic process"/>
    <property type="evidence" value="ECO:0007669"/>
    <property type="project" value="InterPro"/>
</dbReference>
<dbReference type="InterPro" id="IPR011989">
    <property type="entry name" value="ARM-like"/>
</dbReference>
<evidence type="ECO:0000256" key="4">
    <source>
        <dbReference type="ARBA" id="ARBA00022723"/>
    </source>
</evidence>
<dbReference type="Proteomes" id="UP000264840">
    <property type="component" value="Unplaced"/>
</dbReference>
<keyword evidence="5" id="KW-0677">Repeat</keyword>
<dbReference type="InterPro" id="IPR059120">
    <property type="entry name" value="Cullin-like_AB"/>
</dbReference>
<comment type="pathway">
    <text evidence="1">Protein modification; protein ubiquitination.</text>
</comment>
<evidence type="ECO:0000313" key="17">
    <source>
        <dbReference type="Ensembl" id="ENSHBUP00000007060.1"/>
    </source>
</evidence>
<protein>
    <submittedName>
        <fullName evidence="17">Cullin 9</fullName>
    </submittedName>
</protein>
<dbReference type="InterPro" id="IPR008979">
    <property type="entry name" value="Galactose-bd-like_sf"/>
</dbReference>
<dbReference type="Gene3D" id="1.25.10.10">
    <property type="entry name" value="Leucine-rich Repeat Variant"/>
    <property type="match status" value="1"/>
</dbReference>
<dbReference type="InterPro" id="IPR002867">
    <property type="entry name" value="IBR_dom"/>
</dbReference>
<dbReference type="PANTHER" id="PTHR22771">
    <property type="entry name" value="CULLIN AND GALACTOSE-BINDING DOMAIN-CONTAINING"/>
    <property type="match status" value="1"/>
</dbReference>
<evidence type="ECO:0000256" key="10">
    <source>
        <dbReference type="PROSITE-ProRule" id="PRU00175"/>
    </source>
</evidence>
<dbReference type="PROSITE" id="PS50069">
    <property type="entry name" value="CULLIN_2"/>
    <property type="match status" value="1"/>
</dbReference>
<dbReference type="InterPro" id="IPR047560">
    <property type="entry name" value="Rcat_RBR_CUL9"/>
</dbReference>
<dbReference type="InterPro" id="IPR045093">
    <property type="entry name" value="Cullin"/>
</dbReference>
<name>A0A3Q2V8S3_HAPBU</name>
<dbReference type="InterPro" id="IPR044066">
    <property type="entry name" value="TRIAD_supradom"/>
</dbReference>
<proteinExistence type="inferred from homology"/>
<feature type="domain" description="RING-type" evidence="16">
    <location>
        <begin position="1175"/>
        <end position="1393"/>
    </location>
</feature>
<dbReference type="InterPro" id="IPR047561">
    <property type="entry name" value="BRcat_RBR_CUL9"/>
</dbReference>
<evidence type="ECO:0000256" key="7">
    <source>
        <dbReference type="ARBA" id="ARBA00022786"/>
    </source>
</evidence>
<dbReference type="SMART" id="SM00884">
    <property type="entry name" value="Cullin_Nedd8"/>
    <property type="match status" value="1"/>
</dbReference>
<keyword evidence="9" id="KW-0832">Ubl conjugation</keyword>
<dbReference type="SMART" id="SM00647">
    <property type="entry name" value="IBR"/>
    <property type="match status" value="2"/>
</dbReference>
<dbReference type="Gene3D" id="1.20.120.1750">
    <property type="match status" value="1"/>
</dbReference>
<dbReference type="CDD" id="cd20347">
    <property type="entry name" value="BRcat_RBR_CUL9"/>
    <property type="match status" value="1"/>
</dbReference>
<dbReference type="PROSITE" id="PS00518">
    <property type="entry name" value="ZF_RING_1"/>
    <property type="match status" value="1"/>
</dbReference>
<feature type="region of interest" description="Disordered" evidence="12">
    <location>
        <begin position="1541"/>
        <end position="1619"/>
    </location>
</feature>
<dbReference type="GO" id="GO:0008270">
    <property type="term" value="F:zinc ion binding"/>
    <property type="evidence" value="ECO:0007669"/>
    <property type="project" value="UniProtKB-KW"/>
</dbReference>
<dbReference type="GO" id="GO:0016567">
    <property type="term" value="P:protein ubiquitination"/>
    <property type="evidence" value="ECO:0007669"/>
    <property type="project" value="UniProtKB-UniPathway"/>
</dbReference>
<dbReference type="SMART" id="SM01337">
    <property type="entry name" value="APC10"/>
    <property type="match status" value="1"/>
</dbReference>
<dbReference type="InterPro" id="IPR036390">
    <property type="entry name" value="WH_DNA-bd_sf"/>
</dbReference>
<dbReference type="PROSITE" id="PS51873">
    <property type="entry name" value="TRIAD"/>
    <property type="match status" value="1"/>
</dbReference>
<dbReference type="SUPFAM" id="SSF48371">
    <property type="entry name" value="ARM repeat"/>
    <property type="match status" value="1"/>
</dbReference>
<dbReference type="InterPro" id="IPR036388">
    <property type="entry name" value="WH-like_DNA-bd_sf"/>
</dbReference>
<evidence type="ECO:0000313" key="18">
    <source>
        <dbReference type="Proteomes" id="UP000264840"/>
    </source>
</evidence>
<keyword evidence="2" id="KW-1017">Isopeptide bond</keyword>
<keyword evidence="7" id="KW-0833">Ubl conjugation pathway</keyword>
<dbReference type="InterPro" id="IPR017907">
    <property type="entry name" value="Znf_RING_CS"/>
</dbReference>
<dbReference type="InterPro" id="IPR019559">
    <property type="entry name" value="Cullin_neddylation_domain"/>
</dbReference>
<dbReference type="SUPFAM" id="SSF46785">
    <property type="entry name" value="Winged helix' DNA-binding domain"/>
    <property type="match status" value="1"/>
</dbReference>
<dbReference type="Gene3D" id="3.30.40.10">
    <property type="entry name" value="Zinc/RING finger domain, C3HC4 (zinc finger)"/>
    <property type="match status" value="1"/>
</dbReference>
<keyword evidence="8" id="KW-0862">Zinc</keyword>
<dbReference type="UniPathway" id="UPA00143"/>
<dbReference type="SUPFAM" id="SSF57850">
    <property type="entry name" value="RING/U-box"/>
    <property type="match status" value="2"/>
</dbReference>
<dbReference type="Pfam" id="PF26557">
    <property type="entry name" value="Cullin_AB"/>
    <property type="match status" value="1"/>
</dbReference>
<dbReference type="GeneTree" id="ENSGT00940000153954"/>
<dbReference type="GO" id="GO:0031625">
    <property type="term" value="F:ubiquitin protein ligase binding"/>
    <property type="evidence" value="ECO:0007669"/>
    <property type="project" value="InterPro"/>
</dbReference>
<dbReference type="Gene3D" id="1.20.1310.10">
    <property type="entry name" value="Cullin Repeats"/>
    <property type="match status" value="1"/>
</dbReference>
<dbReference type="SUPFAM" id="SSF75632">
    <property type="entry name" value="Cullin homology domain"/>
    <property type="match status" value="1"/>
</dbReference>
<keyword evidence="3" id="KW-0808">Transferase</keyword>
<evidence type="ECO:0000256" key="12">
    <source>
        <dbReference type="SAM" id="MobiDB-lite"/>
    </source>
</evidence>
<dbReference type="InterPro" id="IPR004939">
    <property type="entry name" value="APC_su10/DOC_dom"/>
</dbReference>
<dbReference type="Gene3D" id="3.30.230.130">
    <property type="entry name" value="Cullin, Chain C, Domain 2"/>
    <property type="match status" value="1"/>
</dbReference>
<dbReference type="InterPro" id="IPR036317">
    <property type="entry name" value="Cullin_homology_sf"/>
</dbReference>
<evidence type="ECO:0000259" key="15">
    <source>
        <dbReference type="PROSITE" id="PS51284"/>
    </source>
</evidence>
<evidence type="ECO:0000256" key="2">
    <source>
        <dbReference type="ARBA" id="ARBA00022499"/>
    </source>
</evidence>
<evidence type="ECO:0000256" key="3">
    <source>
        <dbReference type="ARBA" id="ARBA00022679"/>
    </source>
</evidence>
<dbReference type="Pfam" id="PF10557">
    <property type="entry name" value="Cullin_Nedd8"/>
    <property type="match status" value="1"/>
</dbReference>
<dbReference type="OMA" id="SEAPRRC"/>
<sequence>MLKYEWRVSFATEGGVKAILSCMQEFSGVVHVQQLALAVRKLLVIAHLSPPLSESGTQMMLEIFASIGSATPEGSRGLLDAIPAAIDLMLTTKGCVPSVRNGLLVIIMLISNHKSLAEQLVACDVTSVLKKCLSLSRAETMLAIIALNHISMVHKLESKGCSCLIGSLRSRRILNKFLDNYQEDVLPWHESIEPCLSSMTAFINDREVVQLFIRFLYRLASLNKDYAVVMCRLGTKEALVKALDKHSTNLLLVTELRDLITDCEKYASLYKKMTTSVLAGCIQMVLGQIEEHRRSHQPINIPFFDVFLRNLCQGSSVELKEDKCWEKVEVSSNHHRANKLTDKNPKTYWESNGCTGSHFINIFMHRGVIIRQLAILVASEDSSYMPARILVLGGDEPTNINTELNTVNVPPSASRVVLLENMTRFWPIVQIRVKRCQQGGIDTRIHGFEVLGPKPTFWPVFKEQLCCRTYLFYSTKAHTWCQEVMEDKTQLLQLFNNVSAQPRETRQAALTAFQSVLVNTLLLHLVNPLSWLLSEYLDNSEAPRRCKSRATIFNSRVRRLTHLLVHVDTSRVDGEELKPPVKSSESDIEQSPVPVCPSDQNILRGGELNVTPSPQVKKFLEASCTLPDFVERYRRLYLRLKNAMEELFGQQTAFVLALRHGFSAALLQLSILRAMHVSERFAQYIDQMIQASGMASGCVETLERLQQFLEPMLFLSGLELASTFEHFYRYYLGDRLLAQGNVWLEHAVAEQIGSCFPSRFPQQMLKNLSESSELQQEFHLYRLQQLDRSLQEHDQEEWAELEEEAEVQVLVLSPRCWAVSSLCYLDEPAKHLPPELCSYLNQFTQFYTHSQSIYGLSHSKPRRLQWTWLGHAELQFGGWTLHVSTLQMFVLLQFNSQQEVRVDALLQASGLSATVLLHALLPLIGEGGPLTCSHPDDPARGVLQLNEQVASRSQEGAPASVWLLPKQTYLNVDEDAAGTLERKRNYIYCLIVHIMKQEKEMHIDNLVFKVLDSCQKQEASRSPGSGRFSCSTSDVLSCIMHVISKGCIRRNDENPHIVEFVPEDPSTPQKGQAQFSFSRADIGKDATSDSRDGVLDTVLFSMGRTMTQDEVRQLMQRTVQQVAGTLSLDLDRAEHLLIHCKWNVDLLVQRYTDDPDAIIVAAGLKFLNPQTPPSPASTCPVCLSPWSCGMELVPSLSCMHYCCRSCWQEYLTARIEQNLIMNCNCPITDCQAQPTSQFFLSVLTDKDTIAKYENALLRGYVECCSNLTWCTNPQGCDQILCKENTGSMATCSKCCWSSCFSCNFPEAHYPASCSHMSQWMDDGGYYEGMSMEAQSKHLAKLISKRCPSCQAQIEKNEGCLHMTCAKCNHGFCWRCLKPWKPTHKDYYNCSAMVSKAARQEKKFQDYNERCTFHHQAKDFAINLENKVSSINEALQMKSLTFVIDACKVLAQARKVLAYSCVYSYYNQETEKMDVMEQQTEALDLHTNALQILLEETLLQCTDLASCVRLLKPEHLNTGLELIRRIQERLLAILQHSTQVLAPEPVRSKSDRASHSGDSDNNNYTGEEGGDEAEDDDDEYDEEYVPEWHEDYDEDDIDEDDFFSDDDESENLERDFSPFD</sequence>
<dbReference type="PROSITE" id="PS50089">
    <property type="entry name" value="ZF_RING_2"/>
    <property type="match status" value="1"/>
</dbReference>
<dbReference type="Pfam" id="PF03256">
    <property type="entry name" value="ANAPC10"/>
    <property type="match status" value="1"/>
</dbReference>
<evidence type="ECO:0000256" key="1">
    <source>
        <dbReference type="ARBA" id="ARBA00004906"/>
    </source>
</evidence>
<dbReference type="Pfam" id="PF24742">
    <property type="entry name" value="ARM_CUL7_CUL9"/>
    <property type="match status" value="1"/>
</dbReference>
<evidence type="ECO:0000256" key="8">
    <source>
        <dbReference type="ARBA" id="ARBA00022833"/>
    </source>
</evidence>
<feature type="compositionally biased region" description="Basic and acidic residues" evidence="12">
    <location>
        <begin position="1545"/>
        <end position="1557"/>
    </location>
</feature>
<keyword evidence="6 10" id="KW-0863">Zinc-finger</keyword>
<evidence type="ECO:0000256" key="5">
    <source>
        <dbReference type="ARBA" id="ARBA00022737"/>
    </source>
</evidence>
<feature type="domain" description="Cullin family profile" evidence="13">
    <location>
        <begin position="676"/>
        <end position="924"/>
    </location>
</feature>
<dbReference type="Ensembl" id="ENSHBUT00000004266.1">
    <property type="protein sequence ID" value="ENSHBUP00000007060.1"/>
    <property type="gene ID" value="ENSHBUG00000008650.1"/>
</dbReference>
<reference evidence="17" key="1">
    <citation type="submission" date="2025-08" db="UniProtKB">
        <authorList>
            <consortium name="Ensembl"/>
        </authorList>
    </citation>
    <scope>IDENTIFICATION</scope>
</reference>
<dbReference type="SUPFAM" id="SSF49785">
    <property type="entry name" value="Galactose-binding domain-like"/>
    <property type="match status" value="1"/>
</dbReference>
<keyword evidence="4" id="KW-0479">Metal-binding</keyword>
<dbReference type="Gene3D" id="2.60.120.260">
    <property type="entry name" value="Galactose-binding domain-like"/>
    <property type="match status" value="1"/>
</dbReference>
<dbReference type="InterPro" id="IPR013083">
    <property type="entry name" value="Znf_RING/FYVE/PHD"/>
</dbReference>
<feature type="domain" description="RING-type" evidence="14">
    <location>
        <begin position="1346"/>
        <end position="1389"/>
    </location>
</feature>
<dbReference type="GO" id="GO:0016740">
    <property type="term" value="F:transferase activity"/>
    <property type="evidence" value="ECO:0007669"/>
    <property type="project" value="UniProtKB-KW"/>
</dbReference>
<evidence type="ECO:0000256" key="11">
    <source>
        <dbReference type="PROSITE-ProRule" id="PRU00330"/>
    </source>
</evidence>
<accession>A0A3Q2V8S3</accession>
<reference evidence="17" key="2">
    <citation type="submission" date="2025-09" db="UniProtKB">
        <authorList>
            <consortium name="Ensembl"/>
        </authorList>
    </citation>
    <scope>IDENTIFICATION</scope>
</reference>
<keyword evidence="18" id="KW-1185">Reference proteome</keyword>
<dbReference type="CDD" id="cd20359">
    <property type="entry name" value="Rcat_RBR_CUL9"/>
    <property type="match status" value="1"/>
</dbReference>
<feature type="compositionally biased region" description="Acidic residues" evidence="12">
    <location>
        <begin position="1567"/>
        <end position="1609"/>
    </location>
</feature>
<evidence type="ECO:0000256" key="9">
    <source>
        <dbReference type="ARBA" id="ARBA00022843"/>
    </source>
</evidence>
<evidence type="ECO:0000259" key="14">
    <source>
        <dbReference type="PROSITE" id="PS50089"/>
    </source>
</evidence>
<feature type="domain" description="DOC" evidence="15">
    <location>
        <begin position="298"/>
        <end position="477"/>
    </location>
</feature>
<dbReference type="Pfam" id="PF22191">
    <property type="entry name" value="IBR_1"/>
    <property type="match status" value="1"/>
</dbReference>
<dbReference type="InterPro" id="IPR016158">
    <property type="entry name" value="Cullin_homology"/>
</dbReference>
<dbReference type="Pfam" id="PF01485">
    <property type="entry name" value="IBR"/>
    <property type="match status" value="1"/>
</dbReference>
<dbReference type="InterPro" id="IPR001841">
    <property type="entry name" value="Znf_RING"/>
</dbReference>
<evidence type="ECO:0000259" key="16">
    <source>
        <dbReference type="PROSITE" id="PS51873"/>
    </source>
</evidence>
<dbReference type="PANTHER" id="PTHR22771:SF4">
    <property type="entry name" value="CULLIN 7-RELATED"/>
    <property type="match status" value="1"/>
</dbReference>
<feature type="compositionally biased region" description="Basic and acidic residues" evidence="12">
    <location>
        <begin position="1610"/>
        <end position="1619"/>
    </location>
</feature>
<evidence type="ECO:0000256" key="6">
    <source>
        <dbReference type="ARBA" id="ARBA00022771"/>
    </source>
</evidence>
<dbReference type="InterPro" id="IPR016024">
    <property type="entry name" value="ARM-type_fold"/>
</dbReference>
<organism evidence="17 18">
    <name type="scientific">Haplochromis burtoni</name>
    <name type="common">Burton's mouthbrooder</name>
    <name type="synonym">Chromis burtoni</name>
    <dbReference type="NCBI Taxonomy" id="8153"/>
    <lineage>
        <taxon>Eukaryota</taxon>
        <taxon>Metazoa</taxon>
        <taxon>Chordata</taxon>
        <taxon>Craniata</taxon>
        <taxon>Vertebrata</taxon>
        <taxon>Euteleostomi</taxon>
        <taxon>Actinopterygii</taxon>
        <taxon>Neopterygii</taxon>
        <taxon>Teleostei</taxon>
        <taxon>Neoteleostei</taxon>
        <taxon>Acanthomorphata</taxon>
        <taxon>Ovalentaria</taxon>
        <taxon>Cichlomorphae</taxon>
        <taxon>Cichliformes</taxon>
        <taxon>Cichlidae</taxon>
        <taxon>African cichlids</taxon>
        <taxon>Pseudocrenilabrinae</taxon>
        <taxon>Haplochromini</taxon>
        <taxon>Haplochromis</taxon>
    </lineage>
</organism>
<comment type="similarity">
    <text evidence="11">Belongs to the cullin family.</text>
</comment>
<dbReference type="STRING" id="8153.ENSHBUP00000007060"/>
<dbReference type="InterPro" id="IPR056405">
    <property type="entry name" value="ARM_CUL7_CUL9"/>
</dbReference>